<dbReference type="GO" id="GO:0004141">
    <property type="term" value="F:dethiobiotin synthase activity"/>
    <property type="evidence" value="ECO:0007669"/>
    <property type="project" value="InterPro"/>
</dbReference>
<dbReference type="GO" id="GO:0009102">
    <property type="term" value="P:biotin biosynthetic process"/>
    <property type="evidence" value="ECO:0007669"/>
    <property type="project" value="UniProtKB-UniPathway"/>
</dbReference>
<dbReference type="PANTHER" id="PTHR43210">
    <property type="entry name" value="DETHIOBIOTIN SYNTHETASE"/>
    <property type="match status" value="1"/>
</dbReference>
<dbReference type="PANTHER" id="PTHR43210:SF5">
    <property type="entry name" value="DETHIOBIOTIN SYNTHETASE"/>
    <property type="match status" value="1"/>
</dbReference>
<dbReference type="SUPFAM" id="SSF52540">
    <property type="entry name" value="P-loop containing nucleoside triphosphate hydrolases"/>
    <property type="match status" value="1"/>
</dbReference>
<dbReference type="CDD" id="cd03109">
    <property type="entry name" value="DTBS"/>
    <property type="match status" value="1"/>
</dbReference>
<dbReference type="UniPathway" id="UPA00078"/>
<sequence>MTSSNNGFDFDVSDYPDLPAARGLFVTGTDTGVGKTVVAGGIARCLRLAGQPVDVFKPVASGCRRDPRGGLVSGDTEFLAACADSGRTLAQITPVCFHAPLAPNVAAQREDRAVDLGAIFEAWRYLAEAGRPVIVEGVGGLLCPLSDEFWVIHLARLLGLPLVVVVRPGLGTINHTLLTLHAARAAGLRVAGVVVNRWPTDPEPMDAAVATNPDQIAQRGRVNVLTRVPNDTSTSVKKMRIGPEAQLAIEQVDWLALMAGRREC</sequence>
<evidence type="ECO:0008006" key="2">
    <source>
        <dbReference type="Google" id="ProtNLM"/>
    </source>
</evidence>
<evidence type="ECO:0000313" key="1">
    <source>
        <dbReference type="EMBL" id="KKO03482.1"/>
    </source>
</evidence>
<dbReference type="InterPro" id="IPR027417">
    <property type="entry name" value="P-loop_NTPase"/>
</dbReference>
<comment type="caution">
    <text evidence="1">The sequence shown here is derived from an EMBL/GenBank/DDBJ whole genome shotgun (WGS) entry which is preliminary data.</text>
</comment>
<name>A0A0F9XVR4_9ZZZZ</name>
<dbReference type="GO" id="GO:0005524">
    <property type="term" value="F:ATP binding"/>
    <property type="evidence" value="ECO:0007669"/>
    <property type="project" value="InterPro"/>
</dbReference>
<gene>
    <name evidence="1" type="ORF">LCGC14_0094060</name>
</gene>
<reference evidence="1" key="1">
    <citation type="journal article" date="2015" name="Nature">
        <title>Complex archaea that bridge the gap between prokaryotes and eukaryotes.</title>
        <authorList>
            <person name="Spang A."/>
            <person name="Saw J.H."/>
            <person name="Jorgensen S.L."/>
            <person name="Zaremba-Niedzwiedzka K."/>
            <person name="Martijn J."/>
            <person name="Lind A.E."/>
            <person name="van Eijk R."/>
            <person name="Schleper C."/>
            <person name="Guy L."/>
            <person name="Ettema T.J."/>
        </authorList>
    </citation>
    <scope>NUCLEOTIDE SEQUENCE</scope>
</reference>
<dbReference type="InterPro" id="IPR004472">
    <property type="entry name" value="DTB_synth_BioD"/>
</dbReference>
<accession>A0A0F9XVR4</accession>
<proteinExistence type="inferred from homology"/>
<dbReference type="EMBL" id="LAZR01000026">
    <property type="protein sequence ID" value="KKO03482.1"/>
    <property type="molecule type" value="Genomic_DNA"/>
</dbReference>
<organism evidence="1">
    <name type="scientific">marine sediment metagenome</name>
    <dbReference type="NCBI Taxonomy" id="412755"/>
    <lineage>
        <taxon>unclassified sequences</taxon>
        <taxon>metagenomes</taxon>
        <taxon>ecological metagenomes</taxon>
    </lineage>
</organism>
<dbReference type="GO" id="GO:0000287">
    <property type="term" value="F:magnesium ion binding"/>
    <property type="evidence" value="ECO:0007669"/>
    <property type="project" value="InterPro"/>
</dbReference>
<dbReference type="Pfam" id="PF13500">
    <property type="entry name" value="AAA_26"/>
    <property type="match status" value="1"/>
</dbReference>
<dbReference type="NCBIfam" id="TIGR00347">
    <property type="entry name" value="bioD"/>
    <property type="match status" value="1"/>
</dbReference>
<dbReference type="AlphaFoldDB" id="A0A0F9XVR4"/>
<dbReference type="GO" id="GO:0005829">
    <property type="term" value="C:cytosol"/>
    <property type="evidence" value="ECO:0007669"/>
    <property type="project" value="TreeGrafter"/>
</dbReference>
<dbReference type="HAMAP" id="MF_00336">
    <property type="entry name" value="BioD"/>
    <property type="match status" value="1"/>
</dbReference>
<dbReference type="Gene3D" id="3.40.50.300">
    <property type="entry name" value="P-loop containing nucleotide triphosphate hydrolases"/>
    <property type="match status" value="1"/>
</dbReference>
<protein>
    <recommendedName>
        <fullName evidence="2">CobQ/CobB/MinD/ParA nucleotide binding domain-containing protein</fullName>
    </recommendedName>
</protein>